<name>A0A5N5TFJ2_9CRUS</name>
<dbReference type="GO" id="GO:0005737">
    <property type="term" value="C:cytoplasm"/>
    <property type="evidence" value="ECO:0007669"/>
    <property type="project" value="TreeGrafter"/>
</dbReference>
<dbReference type="EMBL" id="SEYY01004652">
    <property type="protein sequence ID" value="KAB7503700.1"/>
    <property type="molecule type" value="Genomic_DNA"/>
</dbReference>
<protein>
    <submittedName>
        <fullName evidence="5">Cytochrome P450 2L1</fullName>
    </submittedName>
</protein>
<organism evidence="5 6">
    <name type="scientific">Armadillidium nasatum</name>
    <dbReference type="NCBI Taxonomy" id="96803"/>
    <lineage>
        <taxon>Eukaryota</taxon>
        <taxon>Metazoa</taxon>
        <taxon>Ecdysozoa</taxon>
        <taxon>Arthropoda</taxon>
        <taxon>Crustacea</taxon>
        <taxon>Multicrustacea</taxon>
        <taxon>Malacostraca</taxon>
        <taxon>Eumalacostraca</taxon>
        <taxon>Peracarida</taxon>
        <taxon>Isopoda</taxon>
        <taxon>Oniscidea</taxon>
        <taxon>Crinocheta</taxon>
        <taxon>Armadillidiidae</taxon>
        <taxon>Armadillidium</taxon>
    </lineage>
</organism>
<keyword evidence="6" id="KW-1185">Reference proteome</keyword>
<reference evidence="5 6" key="1">
    <citation type="journal article" date="2019" name="PLoS Biol.">
        <title>Sex chromosomes control vertical transmission of feminizing Wolbachia symbionts in an isopod.</title>
        <authorList>
            <person name="Becking T."/>
            <person name="Chebbi M.A."/>
            <person name="Giraud I."/>
            <person name="Moumen B."/>
            <person name="Laverre T."/>
            <person name="Caubet Y."/>
            <person name="Peccoud J."/>
            <person name="Gilbert C."/>
            <person name="Cordaux R."/>
        </authorList>
    </citation>
    <scope>NUCLEOTIDE SEQUENCE [LARGE SCALE GENOMIC DNA]</scope>
    <source>
        <strain evidence="5">ANa2</strain>
        <tissue evidence="5">Whole body excluding digestive tract and cuticle</tissue>
    </source>
</reference>
<evidence type="ECO:0000313" key="6">
    <source>
        <dbReference type="Proteomes" id="UP000326759"/>
    </source>
</evidence>
<dbReference type="InterPro" id="IPR002401">
    <property type="entry name" value="Cyt_P450_E_grp-I"/>
</dbReference>
<evidence type="ECO:0000256" key="3">
    <source>
        <dbReference type="ARBA" id="ARBA00023004"/>
    </source>
</evidence>
<keyword evidence="4" id="KW-0560">Oxidoreductase</keyword>
<dbReference type="GO" id="GO:0005506">
    <property type="term" value="F:iron ion binding"/>
    <property type="evidence" value="ECO:0007669"/>
    <property type="project" value="InterPro"/>
</dbReference>
<keyword evidence="3" id="KW-0408">Iron</keyword>
<gene>
    <name evidence="5" type="ORF">Anas_11476</name>
</gene>
<dbReference type="GO" id="GO:0020037">
    <property type="term" value="F:heme binding"/>
    <property type="evidence" value="ECO:0007669"/>
    <property type="project" value="InterPro"/>
</dbReference>
<proteinExistence type="inferred from homology"/>
<dbReference type="OrthoDB" id="1055148at2759"/>
<dbReference type="InterPro" id="IPR001128">
    <property type="entry name" value="Cyt_P450"/>
</dbReference>
<dbReference type="Gene3D" id="1.10.630.10">
    <property type="entry name" value="Cytochrome P450"/>
    <property type="match status" value="1"/>
</dbReference>
<dbReference type="SUPFAM" id="SSF48264">
    <property type="entry name" value="Cytochrome P450"/>
    <property type="match status" value="1"/>
</dbReference>
<dbReference type="InterPro" id="IPR050182">
    <property type="entry name" value="Cytochrome_P450_fam2"/>
</dbReference>
<dbReference type="Proteomes" id="UP000326759">
    <property type="component" value="Unassembled WGS sequence"/>
</dbReference>
<dbReference type="GO" id="GO:0006805">
    <property type="term" value="P:xenobiotic metabolic process"/>
    <property type="evidence" value="ECO:0007669"/>
    <property type="project" value="TreeGrafter"/>
</dbReference>
<dbReference type="PANTHER" id="PTHR24300:SF403">
    <property type="entry name" value="CYTOCHROME P450 306A1"/>
    <property type="match status" value="1"/>
</dbReference>
<keyword evidence="2" id="KW-0479">Metal-binding</keyword>
<evidence type="ECO:0000313" key="5">
    <source>
        <dbReference type="EMBL" id="KAB7503700.1"/>
    </source>
</evidence>
<comment type="caution">
    <text evidence="5">The sequence shown here is derived from an EMBL/GenBank/DDBJ whole genome shotgun (WGS) entry which is preliminary data.</text>
</comment>
<dbReference type="GO" id="GO:0016712">
    <property type="term" value="F:oxidoreductase activity, acting on paired donors, with incorporation or reduction of molecular oxygen, reduced flavin or flavoprotein as one donor, and incorporation of one atom of oxygen"/>
    <property type="evidence" value="ECO:0007669"/>
    <property type="project" value="TreeGrafter"/>
</dbReference>
<evidence type="ECO:0000256" key="1">
    <source>
        <dbReference type="ARBA" id="ARBA00010617"/>
    </source>
</evidence>
<dbReference type="AlphaFoldDB" id="A0A5N5TFJ2"/>
<sequence length="212" mass="24232">MGKSKIVSAVLYEAKELVKVMKKQAGVPAPLPEALTPAVINVLWQMIASKRYDLDDQEVIGFERLIQKAQESSARLSIQDIFPWIKNILPETIFNYIIKKHNYSQISTIDEHLKILDKNNPRDFIDDYLIEMDKQKNNPDSTMSNLVGCIGDLFTAGLETTSMTINWIVFYLATFPHVQKKLHEEIDEVLPKGTVFTLELKSRLPYTEAFSV</sequence>
<keyword evidence="4" id="KW-0503">Monooxygenase</keyword>
<comment type="similarity">
    <text evidence="1">Belongs to the cytochrome P450 family.</text>
</comment>
<evidence type="ECO:0000256" key="2">
    <source>
        <dbReference type="ARBA" id="ARBA00022723"/>
    </source>
</evidence>
<dbReference type="Pfam" id="PF00067">
    <property type="entry name" value="p450"/>
    <property type="match status" value="1"/>
</dbReference>
<dbReference type="PRINTS" id="PR00463">
    <property type="entry name" value="EP450I"/>
</dbReference>
<accession>A0A5N5TFJ2</accession>
<evidence type="ECO:0000256" key="4">
    <source>
        <dbReference type="ARBA" id="ARBA00023033"/>
    </source>
</evidence>
<dbReference type="InterPro" id="IPR036396">
    <property type="entry name" value="Cyt_P450_sf"/>
</dbReference>
<dbReference type="PANTHER" id="PTHR24300">
    <property type="entry name" value="CYTOCHROME P450 508A4-RELATED"/>
    <property type="match status" value="1"/>
</dbReference>
<dbReference type="GO" id="GO:0008395">
    <property type="term" value="F:steroid hydroxylase activity"/>
    <property type="evidence" value="ECO:0007669"/>
    <property type="project" value="TreeGrafter"/>
</dbReference>
<dbReference type="GO" id="GO:0006082">
    <property type="term" value="P:organic acid metabolic process"/>
    <property type="evidence" value="ECO:0007669"/>
    <property type="project" value="TreeGrafter"/>
</dbReference>